<dbReference type="RefSeq" id="XP_020127354.1">
    <property type="nucleotide sequence ID" value="XM_020277031.1"/>
</dbReference>
<dbReference type="OrthoDB" id="4065319at2759"/>
<feature type="compositionally biased region" description="Polar residues" evidence="1">
    <location>
        <begin position="334"/>
        <end position="343"/>
    </location>
</feature>
<evidence type="ECO:0000256" key="1">
    <source>
        <dbReference type="SAM" id="MobiDB-lite"/>
    </source>
</evidence>
<evidence type="ECO:0000313" key="4">
    <source>
        <dbReference type="EMBL" id="OJD31094.1"/>
    </source>
</evidence>
<feature type="chain" id="PRO_5009656547" evidence="3">
    <location>
        <begin position="20"/>
        <end position="406"/>
    </location>
</feature>
<dbReference type="PANTHER" id="PTHR36089">
    <property type="entry name" value="CHITIN SYNTHASE 3 COMPLEX PROTEIN CSI2-RELATED"/>
    <property type="match status" value="1"/>
</dbReference>
<comment type="caution">
    <text evidence="4">The sequence shown here is derived from an EMBL/GenBank/DDBJ whole genome shotgun (WGS) entry which is preliminary data.</text>
</comment>
<dbReference type="EMBL" id="MNUE01000052">
    <property type="protein sequence ID" value="OJD31094.1"/>
    <property type="molecule type" value="Genomic_DNA"/>
</dbReference>
<protein>
    <submittedName>
        <fullName evidence="4">Csi2 protein</fullName>
    </submittedName>
</protein>
<feature type="region of interest" description="Disordered" evidence="1">
    <location>
        <begin position="70"/>
        <end position="95"/>
    </location>
</feature>
<organism evidence="4 5">
    <name type="scientific">Diplodia corticola</name>
    <dbReference type="NCBI Taxonomy" id="236234"/>
    <lineage>
        <taxon>Eukaryota</taxon>
        <taxon>Fungi</taxon>
        <taxon>Dikarya</taxon>
        <taxon>Ascomycota</taxon>
        <taxon>Pezizomycotina</taxon>
        <taxon>Dothideomycetes</taxon>
        <taxon>Dothideomycetes incertae sedis</taxon>
        <taxon>Botryosphaeriales</taxon>
        <taxon>Botryosphaeriaceae</taxon>
        <taxon>Diplodia</taxon>
    </lineage>
</organism>
<feature type="transmembrane region" description="Helical" evidence="2">
    <location>
        <begin position="132"/>
        <end position="155"/>
    </location>
</feature>
<evidence type="ECO:0000313" key="5">
    <source>
        <dbReference type="Proteomes" id="UP000183809"/>
    </source>
</evidence>
<dbReference type="PANTHER" id="PTHR36089:SF1">
    <property type="entry name" value="CHITIN SYNTHASE 3 COMPLEX PROTEIN CSI2-RELATED"/>
    <property type="match status" value="1"/>
</dbReference>
<feature type="compositionally biased region" description="Pro residues" evidence="1">
    <location>
        <begin position="290"/>
        <end position="299"/>
    </location>
</feature>
<keyword evidence="2" id="KW-0812">Transmembrane</keyword>
<dbReference type="AlphaFoldDB" id="A0A1J9QQ94"/>
<sequence>MRALYALLVLLALVALASAQDAATTTTTGTAAATTTTGSDTASSKSSSAASDSAATTQSAASTTAAAATTATTDDASSTTRSSATTSSGTATSSVRSLTGLPTLAGAGIPTVIVPDLSSAPFMQQSTYPEGTVFICVGAILGFLGMCILAWRAIIAYALHRSVKKAAVAQSMSDSKTMRGPGSTYGPGGAMYNAVGHGSTLSLDHLKSSHGAPKSPLEKTRFMPSQSSLFFSPTADNPNRASHYSVSGNRSSTYLPAGYYAAGNSTLSPTANTFGNPRTRSVYSQNYLGPSPPESPGLPPSSRDGPSLVPHSPLEARHLGSSYNNAVYPRPTGSRGNDSSAGGRSSVAGTVAGGTSTSTLNLTAAPQGRTPSAYLEDLFENGTDLPGPAPDHHTPRRSRRESGSRF</sequence>
<keyword evidence="3" id="KW-0732">Signal</keyword>
<feature type="compositionally biased region" description="Low complexity" evidence="1">
    <location>
        <begin position="345"/>
        <end position="359"/>
    </location>
</feature>
<keyword evidence="5" id="KW-1185">Reference proteome</keyword>
<feature type="signal peptide" evidence="3">
    <location>
        <begin position="1"/>
        <end position="19"/>
    </location>
</feature>
<dbReference type="GO" id="GO:0000324">
    <property type="term" value="C:fungal-type vacuole"/>
    <property type="evidence" value="ECO:0007669"/>
    <property type="project" value="TreeGrafter"/>
</dbReference>
<dbReference type="GeneID" id="31017292"/>
<feature type="region of interest" description="Disordered" evidence="1">
    <location>
        <begin position="266"/>
        <end position="406"/>
    </location>
</feature>
<feature type="region of interest" description="Disordered" evidence="1">
    <location>
        <begin position="26"/>
        <end position="50"/>
    </location>
</feature>
<keyword evidence="2" id="KW-0472">Membrane</keyword>
<feature type="compositionally biased region" description="Polar residues" evidence="1">
    <location>
        <begin position="266"/>
        <end position="287"/>
    </location>
</feature>
<keyword evidence="2" id="KW-1133">Transmembrane helix</keyword>
<proteinExistence type="predicted"/>
<evidence type="ECO:0000256" key="3">
    <source>
        <dbReference type="SAM" id="SignalP"/>
    </source>
</evidence>
<gene>
    <name evidence="4" type="ORF">BKCO1_5200019</name>
</gene>
<evidence type="ECO:0000256" key="2">
    <source>
        <dbReference type="SAM" id="Phobius"/>
    </source>
</evidence>
<accession>A0A1J9QQ94</accession>
<feature type="compositionally biased region" description="Low complexity" evidence="1">
    <location>
        <begin position="70"/>
        <end position="94"/>
    </location>
</feature>
<dbReference type="InterPro" id="IPR051009">
    <property type="entry name" value="PRM"/>
</dbReference>
<dbReference type="Proteomes" id="UP000183809">
    <property type="component" value="Unassembled WGS sequence"/>
</dbReference>
<name>A0A1J9QQ94_9PEZI</name>
<reference evidence="4 5" key="1">
    <citation type="submission" date="2016-10" db="EMBL/GenBank/DDBJ databases">
        <title>Proteomics and genomics reveal pathogen-plant mechanisms compatible with a hemibiotrophic lifestyle of Diplodia corticola.</title>
        <authorList>
            <person name="Fernandes I."/>
            <person name="De Jonge R."/>
            <person name="Van De Peer Y."/>
            <person name="Devreese B."/>
            <person name="Alves A."/>
            <person name="Esteves A.C."/>
        </authorList>
    </citation>
    <scope>NUCLEOTIDE SEQUENCE [LARGE SCALE GENOMIC DNA]</scope>
    <source>
        <strain evidence="4 5">CBS 112549</strain>
    </source>
</reference>